<feature type="compositionally biased region" description="Polar residues" evidence="13">
    <location>
        <begin position="401"/>
        <end position="421"/>
    </location>
</feature>
<protein>
    <submittedName>
        <fullName evidence="16">Uncharacterized protein</fullName>
    </submittedName>
</protein>
<comment type="cofactor">
    <cofactor evidence="2">
        <name>Mg(2+)</name>
        <dbReference type="ChEBI" id="CHEBI:18420"/>
    </cofactor>
</comment>
<feature type="domain" description="Mab-21-like HhH/H2TH-like" evidence="15">
    <location>
        <begin position="264"/>
        <end position="353"/>
    </location>
</feature>
<evidence type="ECO:0000256" key="11">
    <source>
        <dbReference type="ARBA" id="ARBA00023211"/>
    </source>
</evidence>
<proteinExistence type="inferred from homology"/>
<evidence type="ECO:0000256" key="3">
    <source>
        <dbReference type="ARBA" id="ARBA00008307"/>
    </source>
</evidence>
<keyword evidence="5" id="KW-0548">Nucleotidyltransferase</keyword>
<dbReference type="OrthoDB" id="6054650at2759"/>
<dbReference type="Pfam" id="PF20266">
    <property type="entry name" value="Mab-21_C"/>
    <property type="match status" value="1"/>
</dbReference>
<evidence type="ECO:0000259" key="15">
    <source>
        <dbReference type="Pfam" id="PF20266"/>
    </source>
</evidence>
<feature type="coiled-coil region" evidence="12">
    <location>
        <begin position="492"/>
        <end position="540"/>
    </location>
</feature>
<evidence type="ECO:0000313" key="17">
    <source>
        <dbReference type="Proteomes" id="UP000801492"/>
    </source>
</evidence>
<dbReference type="EMBL" id="VTPC01002217">
    <property type="protein sequence ID" value="KAF2900412.1"/>
    <property type="molecule type" value="Genomic_DNA"/>
</dbReference>
<organism evidence="16 17">
    <name type="scientific">Ignelater luminosus</name>
    <name type="common">Cucubano</name>
    <name type="synonym">Pyrophorus luminosus</name>
    <dbReference type="NCBI Taxonomy" id="2038154"/>
    <lineage>
        <taxon>Eukaryota</taxon>
        <taxon>Metazoa</taxon>
        <taxon>Ecdysozoa</taxon>
        <taxon>Arthropoda</taxon>
        <taxon>Hexapoda</taxon>
        <taxon>Insecta</taxon>
        <taxon>Pterygota</taxon>
        <taxon>Neoptera</taxon>
        <taxon>Endopterygota</taxon>
        <taxon>Coleoptera</taxon>
        <taxon>Polyphaga</taxon>
        <taxon>Elateriformia</taxon>
        <taxon>Elateroidea</taxon>
        <taxon>Elateridae</taxon>
        <taxon>Agrypninae</taxon>
        <taxon>Pyrophorini</taxon>
        <taxon>Ignelater</taxon>
    </lineage>
</organism>
<dbReference type="InterPro" id="IPR046903">
    <property type="entry name" value="Mab-21-like_nuc_Trfase"/>
</dbReference>
<dbReference type="InterPro" id="IPR046906">
    <property type="entry name" value="Mab-21_HhH/H2TH-like"/>
</dbReference>
<dbReference type="Gene3D" id="3.30.460.90">
    <property type="match status" value="1"/>
</dbReference>
<evidence type="ECO:0000256" key="12">
    <source>
        <dbReference type="SAM" id="Coils"/>
    </source>
</evidence>
<reference evidence="16" key="1">
    <citation type="submission" date="2019-08" db="EMBL/GenBank/DDBJ databases">
        <title>The genome of the North American firefly Photinus pyralis.</title>
        <authorList>
            <consortium name="Photinus pyralis genome working group"/>
            <person name="Fallon T.R."/>
            <person name="Sander Lower S.E."/>
            <person name="Weng J.-K."/>
        </authorList>
    </citation>
    <scope>NUCLEOTIDE SEQUENCE</scope>
    <source>
        <strain evidence="16">TRF0915ILg1</strain>
        <tissue evidence="16">Whole body</tissue>
    </source>
</reference>
<comment type="similarity">
    <text evidence="3">Belongs to the mab-21 family.</text>
</comment>
<feature type="domain" description="Mab-21-like nucleotidyltransferase" evidence="14">
    <location>
        <begin position="67"/>
        <end position="260"/>
    </location>
</feature>
<gene>
    <name evidence="16" type="ORF">ILUMI_05774</name>
</gene>
<keyword evidence="6" id="KW-0479">Metal-binding</keyword>
<evidence type="ECO:0000256" key="7">
    <source>
        <dbReference type="ARBA" id="ARBA00022741"/>
    </source>
</evidence>
<evidence type="ECO:0000256" key="2">
    <source>
        <dbReference type="ARBA" id="ARBA00001946"/>
    </source>
</evidence>
<feature type="region of interest" description="Disordered" evidence="13">
    <location>
        <begin position="400"/>
        <end position="421"/>
    </location>
</feature>
<dbReference type="PANTHER" id="PTHR10656">
    <property type="entry name" value="CELL FATE DETERMINING PROTEIN MAB21-RELATED"/>
    <property type="match status" value="1"/>
</dbReference>
<dbReference type="Proteomes" id="UP000801492">
    <property type="component" value="Unassembled WGS sequence"/>
</dbReference>
<accession>A0A8K0DCD6</accession>
<dbReference type="GO" id="GO:0005525">
    <property type="term" value="F:GTP binding"/>
    <property type="evidence" value="ECO:0007669"/>
    <property type="project" value="UniProtKB-KW"/>
</dbReference>
<dbReference type="Pfam" id="PF03281">
    <property type="entry name" value="Mab-21"/>
    <property type="match status" value="1"/>
</dbReference>
<comment type="cofactor">
    <cofactor evidence="1">
        <name>Mn(2+)</name>
        <dbReference type="ChEBI" id="CHEBI:29035"/>
    </cofactor>
</comment>
<evidence type="ECO:0000256" key="4">
    <source>
        <dbReference type="ARBA" id="ARBA00022679"/>
    </source>
</evidence>
<keyword evidence="8" id="KW-0067">ATP-binding</keyword>
<sequence length="543" mass="62774">MEDKKRYNYMENALQNINKSYISLPDDEVKRNNQILENILQQIIGKMKEKSELFKKSFTRVFYGGSYYDGLRVGNPEEFDLDLLLTLPKYAEPDLTNSNIPGFVHLQLKEYDKWAKQPEAHQWVGLSKLLDDKHYLVTSKVSAWIEGLVKKALNEFPQSGNSTIFNTSSGQFKGTIHKGGPAHTLKLEGIVNGKKVVMDVDLVPCFVFTKDKWPSSPYRPNPVSNKPEFFIVPKKPGSNGNVDRYWRLSFQEQERELMNGSRTLKPTIKLLKKLRDNQDHKAIASYFIKTVLLWEVTDNRGLWNESLSYVFMFMLKKYKQFLENREIPYYWNRNNNLLKANDITLQNFANRIQYIIDDIERPPEDPFCLAKYLVHDSKLLEKLKSETVIGKKQLKKLQQLSISDKPTGTPTSLLPQTNNSSSTEVDSIFFQTKPHIFSMMTDIVNKHFDQNPPIKITSSLNSETQFQAQASVFQNLNQPACNVNENVATSKIDKLQASLDKVFALMENLSTKIDCINENIAELRQENRIFKNKLQAMERNIFI</sequence>
<evidence type="ECO:0000256" key="9">
    <source>
        <dbReference type="ARBA" id="ARBA00022842"/>
    </source>
</evidence>
<dbReference type="SMART" id="SM01265">
    <property type="entry name" value="Mab-21"/>
    <property type="match status" value="1"/>
</dbReference>
<keyword evidence="4" id="KW-0808">Transferase</keyword>
<evidence type="ECO:0000256" key="6">
    <source>
        <dbReference type="ARBA" id="ARBA00022723"/>
    </source>
</evidence>
<keyword evidence="7" id="KW-0547">Nucleotide-binding</keyword>
<dbReference type="GO" id="GO:0016779">
    <property type="term" value="F:nucleotidyltransferase activity"/>
    <property type="evidence" value="ECO:0007669"/>
    <property type="project" value="UniProtKB-KW"/>
</dbReference>
<evidence type="ECO:0000259" key="14">
    <source>
        <dbReference type="Pfam" id="PF03281"/>
    </source>
</evidence>
<keyword evidence="9" id="KW-0460">Magnesium</keyword>
<evidence type="ECO:0000313" key="16">
    <source>
        <dbReference type="EMBL" id="KAF2900412.1"/>
    </source>
</evidence>
<comment type="caution">
    <text evidence="16">The sequence shown here is derived from an EMBL/GenBank/DDBJ whole genome shotgun (WGS) entry which is preliminary data.</text>
</comment>
<evidence type="ECO:0000256" key="10">
    <source>
        <dbReference type="ARBA" id="ARBA00023134"/>
    </source>
</evidence>
<evidence type="ECO:0000256" key="8">
    <source>
        <dbReference type="ARBA" id="ARBA00022840"/>
    </source>
</evidence>
<evidence type="ECO:0000256" key="13">
    <source>
        <dbReference type="SAM" id="MobiDB-lite"/>
    </source>
</evidence>
<keyword evidence="11" id="KW-0464">Manganese</keyword>
<keyword evidence="10" id="KW-0342">GTP-binding</keyword>
<dbReference type="InterPro" id="IPR024810">
    <property type="entry name" value="MAB21L/cGLR"/>
</dbReference>
<dbReference type="PANTHER" id="PTHR10656:SF42">
    <property type="entry name" value="CYCLIC GMP-AMP SYNTHASE-LIKE PROTEIN-RELATED"/>
    <property type="match status" value="1"/>
</dbReference>
<keyword evidence="12" id="KW-0175">Coiled coil</keyword>
<dbReference type="Gene3D" id="1.10.1410.40">
    <property type="match status" value="1"/>
</dbReference>
<keyword evidence="17" id="KW-1185">Reference proteome</keyword>
<name>A0A8K0DCD6_IGNLU</name>
<evidence type="ECO:0000256" key="1">
    <source>
        <dbReference type="ARBA" id="ARBA00001936"/>
    </source>
</evidence>
<dbReference type="GO" id="GO:0005524">
    <property type="term" value="F:ATP binding"/>
    <property type="evidence" value="ECO:0007669"/>
    <property type="project" value="UniProtKB-KW"/>
</dbReference>
<dbReference type="AlphaFoldDB" id="A0A8K0DCD6"/>
<evidence type="ECO:0000256" key="5">
    <source>
        <dbReference type="ARBA" id="ARBA00022695"/>
    </source>
</evidence>
<dbReference type="GO" id="GO:0046872">
    <property type="term" value="F:metal ion binding"/>
    <property type="evidence" value="ECO:0007669"/>
    <property type="project" value="UniProtKB-KW"/>
</dbReference>